<proteinExistence type="predicted"/>
<protein>
    <recommendedName>
        <fullName evidence="2">ZSWIM1/3 RNaseH-like domain-containing protein</fullName>
    </recommendedName>
</protein>
<feature type="domain" description="ZSWIM1/3 RNaseH-like" evidence="2">
    <location>
        <begin position="389"/>
        <end position="490"/>
    </location>
</feature>
<sequence>MKVKVKDYLVKMMIITLEMIILFSESEESVSSSSDDEEKRDPNDAVEGTDDVRQEEIKVKKDQEEAENNGRDSLEDSAYNAVNNKIHYLCKDVQEALTRLREYELRTITRFSSFKSTKNFGNTDLFAKNHKVYWEAEGISNNGKPFVILSSKSMDCHHGPDRNVKHKQTYKEKKKERLSTNSDHYKGKSYLIVQDTKKFDCPAKVTMQEIVQFPEYNKAKSPPSIKLETFKRNSSKTLKEKLADKSLANYERRILLSIDDVGCHKYHPMGKTQNISQSMDPEISSKIDMFVKEGITSVREMKRLIKLVVADMFGKENLPPSNSRRFYPSIPIIRSKMDKSKQKLRYSMIDQECLQQKIDEWKKANPSLNTFYRPKEDTGDGKCQSFLFVHQEKWQRDLLQRYGDEILLLDATHKTTRYAIPLFFLVVPTNLDYQIVATFVTENESFESILEALKVVKSWNPSLKPLFAMTDYCKEEINSLECVFPGCEVLICDFHREQAWGRWLKATKNGCSGRKDDILPRLRRIARSKTIEEMNEALISLRSSEFWEEDKYNNLREYIENYWLQIKEVSLFQ</sequence>
<dbReference type="InterPro" id="IPR029309">
    <property type="entry name" value="CaRF"/>
</dbReference>
<dbReference type="Pfam" id="PF15299">
    <property type="entry name" value="ALS2CR8"/>
    <property type="match status" value="1"/>
</dbReference>
<accession>A0A7M5V2P4</accession>
<dbReference type="GO" id="GO:0003700">
    <property type="term" value="F:DNA-binding transcription factor activity"/>
    <property type="evidence" value="ECO:0007669"/>
    <property type="project" value="InterPro"/>
</dbReference>
<name>A0A7M5V2P4_9CNID</name>
<organism evidence="3 4">
    <name type="scientific">Clytia hemisphaerica</name>
    <dbReference type="NCBI Taxonomy" id="252671"/>
    <lineage>
        <taxon>Eukaryota</taxon>
        <taxon>Metazoa</taxon>
        <taxon>Cnidaria</taxon>
        <taxon>Hydrozoa</taxon>
        <taxon>Hydroidolina</taxon>
        <taxon>Leptothecata</taxon>
        <taxon>Obeliida</taxon>
        <taxon>Clytiidae</taxon>
        <taxon>Clytia</taxon>
    </lineage>
</organism>
<feature type="region of interest" description="Disordered" evidence="1">
    <location>
        <begin position="28"/>
        <end position="76"/>
    </location>
</feature>
<dbReference type="AlphaFoldDB" id="A0A7M5V2P4"/>
<dbReference type="OrthoDB" id="5973923at2759"/>
<evidence type="ECO:0000313" key="3">
    <source>
        <dbReference type="EnsemblMetazoa" id="CLYHEMP002431.1"/>
    </source>
</evidence>
<evidence type="ECO:0000256" key="1">
    <source>
        <dbReference type="SAM" id="MobiDB-lite"/>
    </source>
</evidence>
<feature type="region of interest" description="Disordered" evidence="1">
    <location>
        <begin position="157"/>
        <end position="179"/>
    </location>
</feature>
<dbReference type="EnsemblMetazoa" id="CLYHEMT002431.1">
    <property type="protein sequence ID" value="CLYHEMP002431.1"/>
    <property type="gene ID" value="CLYHEMG002431"/>
</dbReference>
<keyword evidence="4" id="KW-1185">Reference proteome</keyword>
<dbReference type="Pfam" id="PF21056">
    <property type="entry name" value="ZSWIM1-3_RNaseH-like"/>
    <property type="match status" value="1"/>
</dbReference>
<dbReference type="InterPro" id="IPR048324">
    <property type="entry name" value="ZSWIM1-3_RNaseH-like"/>
</dbReference>
<evidence type="ECO:0000313" key="4">
    <source>
        <dbReference type="Proteomes" id="UP000594262"/>
    </source>
</evidence>
<evidence type="ECO:0000259" key="2">
    <source>
        <dbReference type="Pfam" id="PF21056"/>
    </source>
</evidence>
<reference evidence="3" key="1">
    <citation type="submission" date="2021-01" db="UniProtKB">
        <authorList>
            <consortium name="EnsemblMetazoa"/>
        </authorList>
    </citation>
    <scope>IDENTIFICATION</scope>
</reference>
<feature type="compositionally biased region" description="Basic and acidic residues" evidence="1">
    <location>
        <begin position="50"/>
        <end position="74"/>
    </location>
</feature>
<dbReference type="Proteomes" id="UP000594262">
    <property type="component" value="Unplaced"/>
</dbReference>
<dbReference type="PANTHER" id="PTHR47456">
    <property type="entry name" value="PHD-TYPE DOMAIN-CONTAINING PROTEIN"/>
    <property type="match status" value="1"/>
</dbReference>
<dbReference type="PANTHER" id="PTHR47456:SF1">
    <property type="entry name" value="PHD-TYPE DOMAIN-CONTAINING PROTEIN"/>
    <property type="match status" value="1"/>
</dbReference>